<name>A0A5P8DFL0_9CAUD</name>
<evidence type="ECO:0000313" key="1">
    <source>
        <dbReference type="EMBL" id="QFP97745.1"/>
    </source>
</evidence>
<organism evidence="1 2">
    <name type="scientific">Gordonia phage NadineRae</name>
    <dbReference type="NCBI Taxonomy" id="2652882"/>
    <lineage>
        <taxon>Viruses</taxon>
        <taxon>Duplodnaviria</taxon>
        <taxon>Heunggongvirae</taxon>
        <taxon>Uroviricota</taxon>
        <taxon>Caudoviricetes</taxon>
        <taxon>Zierdtviridae</taxon>
        <taxon>Emilbogenvirinae</taxon>
        <taxon>Sukkupivirus</taxon>
        <taxon>Sukkupivirus nadinerae</taxon>
    </lineage>
</organism>
<keyword evidence="2" id="KW-1185">Reference proteome</keyword>
<sequence length="76" mass="9107">MIPRHQRCQPNHVQCSADHARLVSEYREERYRQEIEQENAGHWSREDHNRPAMITFKVWLIGSAGRNRVDFFDVNS</sequence>
<dbReference type="RefSeq" id="YP_010104734.1">
    <property type="nucleotide sequence ID" value="NC_055821.1"/>
</dbReference>
<dbReference type="GeneID" id="65122677"/>
<reference evidence="1 2" key="1">
    <citation type="submission" date="2019-09" db="EMBL/GenBank/DDBJ databases">
        <authorList>
            <person name="Buchholz L.E."/>
            <person name="Cole B.D."/>
            <person name="Fletcher K."/>
            <person name="Johnson A.K."/>
            <person name="Kutsi R.N."/>
            <person name="Larson C.S."/>
            <person name="Schacht N.A."/>
            <person name="Steger R.J."/>
            <person name="Totsch A.C."/>
            <person name="Westholm D.E."/>
            <person name="Balish M.F."/>
            <person name="Garlena R.A."/>
            <person name="Russell D.A."/>
            <person name="Pope W.H."/>
            <person name="Jacobs-Sera D."/>
            <person name="Hatfull G.F."/>
        </authorList>
    </citation>
    <scope>NUCLEOTIDE SEQUENCE [LARGE SCALE GENOMIC DNA]</scope>
</reference>
<dbReference type="KEGG" id="vg:65122677"/>
<proteinExistence type="predicted"/>
<gene>
    <name evidence="1" type="primary">62</name>
    <name evidence="1" type="ORF">SEA_NADINERAE_62</name>
</gene>
<dbReference type="EMBL" id="MN428063">
    <property type="protein sequence ID" value="QFP97745.1"/>
    <property type="molecule type" value="Genomic_DNA"/>
</dbReference>
<accession>A0A5P8DFL0</accession>
<protein>
    <submittedName>
        <fullName evidence="1">Uncharacterized protein</fullName>
    </submittedName>
</protein>
<evidence type="ECO:0000313" key="2">
    <source>
        <dbReference type="Proteomes" id="UP000326447"/>
    </source>
</evidence>
<dbReference type="Proteomes" id="UP000326447">
    <property type="component" value="Genome"/>
</dbReference>